<keyword evidence="2" id="KW-1185">Reference proteome</keyword>
<protein>
    <submittedName>
        <fullName evidence="1">Uncharacterized protein</fullName>
    </submittedName>
</protein>
<name>A0ACB8FP78_9SAUR</name>
<dbReference type="Proteomes" id="UP000827872">
    <property type="component" value="Linkage Group LG06"/>
</dbReference>
<sequence length="144" mass="15863">MLPPFSLPWLEPALVGYSPAPCPLLPHLDPRWAGRVRALRPVPGLSPYKRAQGGNQGNAPEATAEGNAPEATAGGERPFSEALSGTSDRPMASERFFLKLNRNGLPKCPEKPERHCSLFVDLGTSELRKDIYITVHIIRIDFHR</sequence>
<comment type="caution">
    <text evidence="1">The sequence shown here is derived from an EMBL/GenBank/DDBJ whole genome shotgun (WGS) entry which is preliminary data.</text>
</comment>
<proteinExistence type="predicted"/>
<evidence type="ECO:0000313" key="1">
    <source>
        <dbReference type="EMBL" id="KAH8007363.1"/>
    </source>
</evidence>
<organism evidence="1 2">
    <name type="scientific">Sphaerodactylus townsendi</name>
    <dbReference type="NCBI Taxonomy" id="933632"/>
    <lineage>
        <taxon>Eukaryota</taxon>
        <taxon>Metazoa</taxon>
        <taxon>Chordata</taxon>
        <taxon>Craniata</taxon>
        <taxon>Vertebrata</taxon>
        <taxon>Euteleostomi</taxon>
        <taxon>Lepidosauria</taxon>
        <taxon>Squamata</taxon>
        <taxon>Bifurcata</taxon>
        <taxon>Gekkota</taxon>
        <taxon>Sphaerodactylidae</taxon>
        <taxon>Sphaerodactylus</taxon>
    </lineage>
</organism>
<evidence type="ECO:0000313" key="2">
    <source>
        <dbReference type="Proteomes" id="UP000827872"/>
    </source>
</evidence>
<reference evidence="1" key="1">
    <citation type="submission" date="2021-08" db="EMBL/GenBank/DDBJ databases">
        <title>The first chromosome-level gecko genome reveals the dynamic sex chromosomes of Neotropical dwarf geckos (Sphaerodactylidae: Sphaerodactylus).</title>
        <authorList>
            <person name="Pinto B.J."/>
            <person name="Keating S.E."/>
            <person name="Gamble T."/>
        </authorList>
    </citation>
    <scope>NUCLEOTIDE SEQUENCE</scope>
    <source>
        <strain evidence="1">TG3544</strain>
    </source>
</reference>
<dbReference type="EMBL" id="CM037619">
    <property type="protein sequence ID" value="KAH8007363.1"/>
    <property type="molecule type" value="Genomic_DNA"/>
</dbReference>
<accession>A0ACB8FP78</accession>
<gene>
    <name evidence="1" type="ORF">K3G42_020940</name>
</gene>